<evidence type="ECO:0000313" key="13">
    <source>
        <dbReference type="Proteomes" id="UP000192501"/>
    </source>
</evidence>
<protein>
    <recommendedName>
        <fullName evidence="2">cysteine--tRNA ligase</fullName>
        <ecNumber evidence="2">6.1.1.16</ecNumber>
    </recommendedName>
    <alternativeName>
        <fullName evidence="10">Cysteinyl-tRNA synthetase</fullName>
    </alternativeName>
</protein>
<dbReference type="InterPro" id="IPR014729">
    <property type="entry name" value="Rossmann-like_a/b/a_fold"/>
</dbReference>
<dbReference type="SUPFAM" id="SSF52374">
    <property type="entry name" value="Nucleotidylyl transferase"/>
    <property type="match status" value="1"/>
</dbReference>
<evidence type="ECO:0000256" key="7">
    <source>
        <dbReference type="ARBA" id="ARBA00022840"/>
    </source>
</evidence>
<dbReference type="PRINTS" id="PR00983">
    <property type="entry name" value="TRNASYNTHCYS"/>
</dbReference>
<dbReference type="NCBIfam" id="TIGR00435">
    <property type="entry name" value="cysS"/>
    <property type="match status" value="1"/>
</dbReference>
<keyword evidence="9" id="KW-0030">Aminoacyl-tRNA synthetase</keyword>
<dbReference type="CDD" id="cd00672">
    <property type="entry name" value="CysRS_core"/>
    <property type="match status" value="1"/>
</dbReference>
<dbReference type="SUPFAM" id="SSF47323">
    <property type="entry name" value="Anticodon-binding domain of a subclass of class I aminoacyl-tRNA synthetases"/>
    <property type="match status" value="1"/>
</dbReference>
<dbReference type="VEuPathDB" id="MicrosporidiaDB:HERIO_346"/>
<keyword evidence="5" id="KW-0547">Nucleotide-binding</keyword>
<dbReference type="GO" id="GO:0005524">
    <property type="term" value="F:ATP binding"/>
    <property type="evidence" value="ECO:0007669"/>
    <property type="project" value="UniProtKB-KW"/>
</dbReference>
<keyword evidence="7" id="KW-0067">ATP-binding</keyword>
<dbReference type="AlphaFoldDB" id="A0A1X0QKF6"/>
<dbReference type="Gene3D" id="1.20.120.1910">
    <property type="entry name" value="Cysteine-tRNA ligase, C-terminal anti-codon recognition domain"/>
    <property type="match status" value="1"/>
</dbReference>
<keyword evidence="4" id="KW-0479">Metal-binding</keyword>
<evidence type="ECO:0000256" key="10">
    <source>
        <dbReference type="ARBA" id="ARBA00031499"/>
    </source>
</evidence>
<organism evidence="12 13">
    <name type="scientific">Hepatospora eriocheir</name>
    <dbReference type="NCBI Taxonomy" id="1081669"/>
    <lineage>
        <taxon>Eukaryota</taxon>
        <taxon>Fungi</taxon>
        <taxon>Fungi incertae sedis</taxon>
        <taxon>Microsporidia</taxon>
        <taxon>Hepatosporidae</taxon>
        <taxon>Hepatospora</taxon>
    </lineage>
</organism>
<dbReference type="PANTHER" id="PTHR10890">
    <property type="entry name" value="CYSTEINYL-TRNA SYNTHETASE"/>
    <property type="match status" value="1"/>
</dbReference>
<evidence type="ECO:0000256" key="3">
    <source>
        <dbReference type="ARBA" id="ARBA00022598"/>
    </source>
</evidence>
<keyword evidence="3" id="KW-0436">Ligase</keyword>
<evidence type="ECO:0000256" key="1">
    <source>
        <dbReference type="ARBA" id="ARBA00001947"/>
    </source>
</evidence>
<reference evidence="12 13" key="1">
    <citation type="journal article" date="2017" name="Environ. Microbiol.">
        <title>Decay of the glycolytic pathway and adaptation to intranuclear parasitism within Enterocytozoonidae microsporidia.</title>
        <authorList>
            <person name="Wiredu Boakye D."/>
            <person name="Jaroenlak P."/>
            <person name="Prachumwat A."/>
            <person name="Williams T.A."/>
            <person name="Bateman K.S."/>
            <person name="Itsathitphaisarn O."/>
            <person name="Sritunyalucksana K."/>
            <person name="Paszkiewicz K.H."/>
            <person name="Moore K.A."/>
            <person name="Stentiford G.D."/>
            <person name="Williams B.A."/>
        </authorList>
    </citation>
    <scope>NUCLEOTIDE SEQUENCE [LARGE SCALE GENOMIC DNA]</scope>
    <source>
        <strain evidence="13">canceri</strain>
    </source>
</reference>
<dbReference type="InterPro" id="IPR032678">
    <property type="entry name" value="tRNA-synt_1_cat_dom"/>
</dbReference>
<keyword evidence="6" id="KW-0862">Zinc</keyword>
<dbReference type="Pfam" id="PF01406">
    <property type="entry name" value="tRNA-synt_1e"/>
    <property type="match status" value="1"/>
</dbReference>
<dbReference type="InterPro" id="IPR024909">
    <property type="entry name" value="Cys-tRNA/MSH_ligase"/>
</dbReference>
<gene>
    <name evidence="12" type="primary">SYC</name>
    <name evidence="12" type="ORF">A0H76_1882</name>
</gene>
<evidence type="ECO:0000256" key="2">
    <source>
        <dbReference type="ARBA" id="ARBA00012832"/>
    </source>
</evidence>
<proteinExistence type="inferred from homology"/>
<evidence type="ECO:0000256" key="8">
    <source>
        <dbReference type="ARBA" id="ARBA00022917"/>
    </source>
</evidence>
<evidence type="ECO:0000256" key="6">
    <source>
        <dbReference type="ARBA" id="ARBA00022833"/>
    </source>
</evidence>
<evidence type="ECO:0000259" key="11">
    <source>
        <dbReference type="Pfam" id="PF01406"/>
    </source>
</evidence>
<dbReference type="EC" id="6.1.1.16" evidence="2"/>
<comment type="caution">
    <text evidence="12">The sequence shown here is derived from an EMBL/GenBank/DDBJ whole genome shotgun (WGS) entry which is preliminary data.</text>
</comment>
<sequence length="488" mass="57180">MNKLKLYNSITRRLEEFKPINDRDVKIYICGPTVYDSPHVGHARTYVSFDVIRRVLKNYFNYGVTLTMNITNIDDKIIKRANEMNIDYKDLTNKYENEFFLEMEKLNVLKPDFITRVDDYVEEIKKFIEKLEDDGFAYLADDKSVYFDINKFKEADFNYFVLRPETKKNTVVLEGEKESSVKRNENDFVLWKHSKKGEPEYESKWGMGRPGWHIECSVMASEIFGPKLDIHAGGVDLAFPHHENEIAQCVAYFKDSNWTNYFLHTGHLNIDGRKMAKSLKNFFTISEILEKVSSTVLRFFFIQHSWDGPMNYDVGQFERAEVTLNKFNTFFSNIDAIILSNSLLKTVSINRNDKLMYQKYINLKQNVHTALCNNINTPKVIDLLNSFVSEVNKEINTLNSDILRLITNYIKDMLNLFGIYKEENKSESLVEEKLALVLNDYRNDIRRLVKSNSDKKEYFILSDNLRDKVSELGYIIEDTGSKSIIRKK</sequence>
<dbReference type="PANTHER" id="PTHR10890:SF3">
    <property type="entry name" value="CYSTEINE--TRNA LIGASE, CYTOPLASMIC"/>
    <property type="match status" value="1"/>
</dbReference>
<feature type="domain" description="tRNA synthetases class I catalytic" evidence="11">
    <location>
        <begin position="17"/>
        <end position="320"/>
    </location>
</feature>
<accession>A0A1X0QKF6</accession>
<evidence type="ECO:0000256" key="4">
    <source>
        <dbReference type="ARBA" id="ARBA00022723"/>
    </source>
</evidence>
<keyword evidence="8" id="KW-0648">Protein biosynthesis</keyword>
<evidence type="ECO:0000313" key="12">
    <source>
        <dbReference type="EMBL" id="ORE00240.1"/>
    </source>
</evidence>
<comment type="cofactor">
    <cofactor evidence="1">
        <name>Zn(2+)</name>
        <dbReference type="ChEBI" id="CHEBI:29105"/>
    </cofactor>
</comment>
<dbReference type="GO" id="GO:0046872">
    <property type="term" value="F:metal ion binding"/>
    <property type="evidence" value="ECO:0007669"/>
    <property type="project" value="UniProtKB-KW"/>
</dbReference>
<dbReference type="Proteomes" id="UP000192501">
    <property type="component" value="Unassembled WGS sequence"/>
</dbReference>
<dbReference type="FunFam" id="3.40.50.620:FF:000027">
    <property type="entry name" value="Cysteine--tRNA ligase, cytoplasmic"/>
    <property type="match status" value="1"/>
</dbReference>
<dbReference type="InterPro" id="IPR009080">
    <property type="entry name" value="tRNAsynth_Ia_anticodon-bd"/>
</dbReference>
<dbReference type="HAMAP" id="MF_00041">
    <property type="entry name" value="Cys_tRNA_synth"/>
    <property type="match status" value="1"/>
</dbReference>
<dbReference type="GO" id="GO:0005737">
    <property type="term" value="C:cytoplasm"/>
    <property type="evidence" value="ECO:0007669"/>
    <property type="project" value="TreeGrafter"/>
</dbReference>
<dbReference type="VEuPathDB" id="MicrosporidiaDB:A0H76_1882"/>
<name>A0A1X0QKF6_9MICR</name>
<evidence type="ECO:0000256" key="9">
    <source>
        <dbReference type="ARBA" id="ARBA00023146"/>
    </source>
</evidence>
<dbReference type="GO" id="GO:0006423">
    <property type="term" value="P:cysteinyl-tRNA aminoacylation"/>
    <property type="evidence" value="ECO:0007669"/>
    <property type="project" value="InterPro"/>
</dbReference>
<evidence type="ECO:0000256" key="5">
    <source>
        <dbReference type="ARBA" id="ARBA00022741"/>
    </source>
</evidence>
<dbReference type="InterPro" id="IPR015803">
    <property type="entry name" value="Cys-tRNA-ligase"/>
</dbReference>
<dbReference type="EMBL" id="LTAI01000046">
    <property type="protein sequence ID" value="ORE00240.1"/>
    <property type="molecule type" value="Genomic_DNA"/>
</dbReference>
<dbReference type="GO" id="GO:0004817">
    <property type="term" value="F:cysteine-tRNA ligase activity"/>
    <property type="evidence" value="ECO:0007669"/>
    <property type="project" value="UniProtKB-EC"/>
</dbReference>
<dbReference type="Gene3D" id="3.40.50.620">
    <property type="entry name" value="HUPs"/>
    <property type="match status" value="1"/>
</dbReference>